<evidence type="ECO:0000256" key="3">
    <source>
        <dbReference type="ARBA" id="ARBA00022543"/>
    </source>
</evidence>
<dbReference type="PANTHER" id="PTHR28286">
    <property type="match status" value="1"/>
</dbReference>
<dbReference type="OrthoDB" id="70408at2"/>
<feature type="transmembrane region" description="Helical" evidence="11">
    <location>
        <begin position="162"/>
        <end position="180"/>
    </location>
</feature>
<dbReference type="GO" id="GO:0016020">
    <property type="term" value="C:membrane"/>
    <property type="evidence" value="ECO:0007669"/>
    <property type="project" value="UniProtKB-SubCell"/>
</dbReference>
<dbReference type="Proteomes" id="UP000218151">
    <property type="component" value="Unassembled WGS sequence"/>
</dbReference>
<dbReference type="SMART" id="SM01021">
    <property type="entry name" value="Bac_rhodopsin"/>
    <property type="match status" value="1"/>
</dbReference>
<feature type="transmembrane region" description="Helical" evidence="11">
    <location>
        <begin position="97"/>
        <end position="119"/>
    </location>
</feature>
<keyword evidence="9 11" id="KW-0472">Membrane</keyword>
<feature type="transmembrane region" description="Helical" evidence="11">
    <location>
        <begin position="235"/>
        <end position="255"/>
    </location>
</feature>
<evidence type="ECO:0000256" key="6">
    <source>
        <dbReference type="ARBA" id="ARBA00022925"/>
    </source>
</evidence>
<sequence>MPNLENFIAFENWQYEVIRHLLQLTVAAFAAGLVYFLATSQQVSPRYRLASTISGVVMVSAVLEIGQLYIVWSSGFNYVDGLWRPAEGYLFSNGFRYINWSIDVPMLLTQLLVVLGLTGRPFWSEWWKLTIAGVLMVWTGYVGQFYEPAVAGLTPDVSGAPFWIWGAVSTVFFVYLLYKVGMLVGRPPEPLDEDSRRNLKYCWWILLFSWTLYPFAYGVPAVWANGNGMVARQMLFTVADITSKLIFGVVLGRVARLRSKQLGWEPALLVDAEVPPPRAPVQASVDRA</sequence>
<feature type="transmembrane region" description="Helical" evidence="11">
    <location>
        <begin position="126"/>
        <end position="142"/>
    </location>
</feature>
<keyword evidence="3" id="KW-0600">Photoreceptor protein</keyword>
<dbReference type="SUPFAM" id="SSF81321">
    <property type="entry name" value="Family A G protein-coupled receptor-like"/>
    <property type="match status" value="1"/>
</dbReference>
<evidence type="ECO:0000256" key="7">
    <source>
        <dbReference type="ARBA" id="ARBA00022989"/>
    </source>
</evidence>
<keyword evidence="6" id="KW-0681">Retinal protein</keyword>
<feature type="transmembrane region" description="Helical" evidence="11">
    <location>
        <begin position="201"/>
        <end position="223"/>
    </location>
</feature>
<evidence type="ECO:0000256" key="9">
    <source>
        <dbReference type="ARBA" id="ARBA00023136"/>
    </source>
</evidence>
<evidence type="ECO:0000313" key="13">
    <source>
        <dbReference type="Proteomes" id="UP000218151"/>
    </source>
</evidence>
<keyword evidence="5 11" id="KW-0812">Transmembrane</keyword>
<evidence type="ECO:0000256" key="11">
    <source>
        <dbReference type="SAM" id="Phobius"/>
    </source>
</evidence>
<keyword evidence="13" id="KW-1185">Reference proteome</keyword>
<evidence type="ECO:0000256" key="1">
    <source>
        <dbReference type="ARBA" id="ARBA00004141"/>
    </source>
</evidence>
<gene>
    <name evidence="12" type="ORF">CKY28_06465</name>
</gene>
<keyword evidence="4" id="KW-0716">Sensory transduction</keyword>
<keyword evidence="7 11" id="KW-1133">Transmembrane helix</keyword>
<comment type="similarity">
    <text evidence="2">Belongs to the archaeal/bacterial/fungal opsin family.</text>
</comment>
<evidence type="ECO:0000256" key="2">
    <source>
        <dbReference type="ARBA" id="ARBA00008130"/>
    </source>
</evidence>
<keyword evidence="10" id="KW-0675">Receptor</keyword>
<dbReference type="PANTHER" id="PTHR28286:SF2">
    <property type="entry name" value="BACTERIORHODOPSIN _OPSIN, NOPA (EUROFUNG)"/>
    <property type="match status" value="1"/>
</dbReference>
<evidence type="ECO:0000256" key="4">
    <source>
        <dbReference type="ARBA" id="ARBA00022606"/>
    </source>
</evidence>
<dbReference type="GO" id="GO:0007602">
    <property type="term" value="P:phototransduction"/>
    <property type="evidence" value="ECO:0007669"/>
    <property type="project" value="UniProtKB-KW"/>
</dbReference>
<dbReference type="AlphaFoldDB" id="A0A2A2SI75"/>
<dbReference type="InterPro" id="IPR001425">
    <property type="entry name" value="Arc/bac/fun_rhodopsins"/>
</dbReference>
<evidence type="ECO:0000256" key="10">
    <source>
        <dbReference type="ARBA" id="ARBA00023170"/>
    </source>
</evidence>
<name>A0A2A2SI75_9SPHN</name>
<comment type="subcellular location">
    <subcellularLocation>
        <location evidence="1">Membrane</location>
        <topology evidence="1">Multi-pass membrane protein</topology>
    </subcellularLocation>
</comment>
<organism evidence="12 13">
    <name type="scientific">Sphingomonas lenta</name>
    <dbReference type="NCBI Taxonomy" id="1141887"/>
    <lineage>
        <taxon>Bacteria</taxon>
        <taxon>Pseudomonadati</taxon>
        <taxon>Pseudomonadota</taxon>
        <taxon>Alphaproteobacteria</taxon>
        <taxon>Sphingomonadales</taxon>
        <taxon>Sphingomonadaceae</taxon>
        <taxon>Sphingomonas</taxon>
    </lineage>
</organism>
<protein>
    <submittedName>
        <fullName evidence="12">Rhodopsin</fullName>
    </submittedName>
</protein>
<proteinExistence type="inferred from homology"/>
<feature type="transmembrane region" description="Helical" evidence="11">
    <location>
        <begin position="50"/>
        <end position="72"/>
    </location>
</feature>
<evidence type="ECO:0000313" key="12">
    <source>
        <dbReference type="EMBL" id="PAX08977.1"/>
    </source>
</evidence>
<comment type="caution">
    <text evidence="12">The sequence shown here is derived from an EMBL/GenBank/DDBJ whole genome shotgun (WGS) entry which is preliminary data.</text>
</comment>
<accession>A0A2A2SI75</accession>
<dbReference type="EMBL" id="NSLI01000002">
    <property type="protein sequence ID" value="PAX08977.1"/>
    <property type="molecule type" value="Genomic_DNA"/>
</dbReference>
<reference evidence="13" key="1">
    <citation type="submission" date="2017-09" db="EMBL/GenBank/DDBJ databases">
        <authorList>
            <person name="Feng G."/>
            <person name="Zhu H."/>
        </authorList>
    </citation>
    <scope>NUCLEOTIDE SEQUENCE [LARGE SCALE GENOMIC DNA]</scope>
    <source>
        <strain evidence="13">1PNM-20</strain>
    </source>
</reference>
<keyword evidence="8" id="KW-0157">Chromophore</keyword>
<dbReference type="Pfam" id="PF01036">
    <property type="entry name" value="Bac_rhodopsin"/>
    <property type="match status" value="1"/>
</dbReference>
<evidence type="ECO:0000256" key="5">
    <source>
        <dbReference type="ARBA" id="ARBA00022692"/>
    </source>
</evidence>
<evidence type="ECO:0000256" key="8">
    <source>
        <dbReference type="ARBA" id="ARBA00022991"/>
    </source>
</evidence>
<dbReference type="GO" id="GO:0009881">
    <property type="term" value="F:photoreceptor activity"/>
    <property type="evidence" value="ECO:0007669"/>
    <property type="project" value="UniProtKB-KW"/>
</dbReference>
<dbReference type="Gene3D" id="1.20.1070.10">
    <property type="entry name" value="Rhodopsin 7-helix transmembrane proteins"/>
    <property type="match status" value="1"/>
</dbReference>
<feature type="transmembrane region" description="Helical" evidence="11">
    <location>
        <begin position="20"/>
        <end position="38"/>
    </location>
</feature>
<dbReference type="RefSeq" id="WP_095997474.1">
    <property type="nucleotide sequence ID" value="NZ_NSLI01000002.1"/>
</dbReference>